<dbReference type="Pfam" id="PF00106">
    <property type="entry name" value="adh_short"/>
    <property type="match status" value="1"/>
</dbReference>
<dbReference type="InterPro" id="IPR036291">
    <property type="entry name" value="NAD(P)-bd_dom_sf"/>
</dbReference>
<dbReference type="EMBL" id="RJVO01000009">
    <property type="protein sequence ID" value="ROH86516.1"/>
    <property type="molecule type" value="Genomic_DNA"/>
</dbReference>
<dbReference type="InterPro" id="IPR057326">
    <property type="entry name" value="KR_dom"/>
</dbReference>
<dbReference type="PANTHER" id="PTHR43391:SF14">
    <property type="entry name" value="DEHYDROGENASE_REDUCTASE SDR FAMILY PROTEIN 7-LIKE"/>
    <property type="match status" value="1"/>
</dbReference>
<evidence type="ECO:0000256" key="3">
    <source>
        <dbReference type="ARBA" id="ARBA00023002"/>
    </source>
</evidence>
<dbReference type="PANTHER" id="PTHR43391">
    <property type="entry name" value="RETINOL DEHYDROGENASE-RELATED"/>
    <property type="match status" value="1"/>
</dbReference>
<evidence type="ECO:0000313" key="7">
    <source>
        <dbReference type="Proteomes" id="UP000282106"/>
    </source>
</evidence>
<dbReference type="PRINTS" id="PR00081">
    <property type="entry name" value="GDHRDH"/>
</dbReference>
<gene>
    <name evidence="6" type="ORF">ED208_15910</name>
</gene>
<evidence type="ECO:0000259" key="5">
    <source>
        <dbReference type="SMART" id="SM00822"/>
    </source>
</evidence>
<keyword evidence="2" id="KW-0521">NADP</keyword>
<dbReference type="InterPro" id="IPR002347">
    <property type="entry name" value="SDR_fam"/>
</dbReference>
<name>A0A3N0V129_9GAMM</name>
<evidence type="ECO:0000256" key="2">
    <source>
        <dbReference type="ARBA" id="ARBA00022857"/>
    </source>
</evidence>
<dbReference type="InterPro" id="IPR020904">
    <property type="entry name" value="Sc_DH/Rdtase_CS"/>
</dbReference>
<evidence type="ECO:0000313" key="6">
    <source>
        <dbReference type="EMBL" id="ROH86516.1"/>
    </source>
</evidence>
<proteinExistence type="inferred from homology"/>
<reference evidence="6 7" key="1">
    <citation type="submission" date="2018-10" db="EMBL/GenBank/DDBJ databases">
        <authorList>
            <person name="Chen W.-M."/>
        </authorList>
    </citation>
    <scope>NUCLEOTIDE SEQUENCE [LARGE SCALE GENOMIC DNA]</scope>
    <source>
        <strain evidence="6 7">THS-13</strain>
    </source>
</reference>
<dbReference type="GO" id="GO:0016491">
    <property type="term" value="F:oxidoreductase activity"/>
    <property type="evidence" value="ECO:0007669"/>
    <property type="project" value="UniProtKB-KW"/>
</dbReference>
<accession>A0A3N0V129</accession>
<dbReference type="InParanoid" id="A0A3N0V129"/>
<keyword evidence="7" id="KW-1185">Reference proteome</keyword>
<dbReference type="PRINTS" id="PR00080">
    <property type="entry name" value="SDRFAMILY"/>
</dbReference>
<dbReference type="Gene3D" id="3.40.50.720">
    <property type="entry name" value="NAD(P)-binding Rossmann-like Domain"/>
    <property type="match status" value="1"/>
</dbReference>
<dbReference type="SMART" id="SM00822">
    <property type="entry name" value="PKS_KR"/>
    <property type="match status" value="1"/>
</dbReference>
<dbReference type="RefSeq" id="WP_123212912.1">
    <property type="nucleotide sequence ID" value="NZ_RJVO01000009.1"/>
</dbReference>
<organism evidence="6 7">
    <name type="scientific">Stagnimonas aquatica</name>
    <dbReference type="NCBI Taxonomy" id="2689987"/>
    <lineage>
        <taxon>Bacteria</taxon>
        <taxon>Pseudomonadati</taxon>
        <taxon>Pseudomonadota</taxon>
        <taxon>Gammaproteobacteria</taxon>
        <taxon>Nevskiales</taxon>
        <taxon>Nevskiaceae</taxon>
        <taxon>Stagnimonas</taxon>
    </lineage>
</organism>
<evidence type="ECO:0000256" key="4">
    <source>
        <dbReference type="RuleBase" id="RU000363"/>
    </source>
</evidence>
<dbReference type="SUPFAM" id="SSF51735">
    <property type="entry name" value="NAD(P)-binding Rossmann-fold domains"/>
    <property type="match status" value="1"/>
</dbReference>
<comment type="similarity">
    <text evidence="1 4">Belongs to the short-chain dehydrogenases/reductases (SDR) family.</text>
</comment>
<evidence type="ECO:0000256" key="1">
    <source>
        <dbReference type="ARBA" id="ARBA00006484"/>
    </source>
</evidence>
<dbReference type="Proteomes" id="UP000282106">
    <property type="component" value="Unassembled WGS sequence"/>
</dbReference>
<sequence length="288" mass="30267">MPTKTYRNKLCVITGGSSGIGLAIAELLAAEGARLLLVARDPATLATAAEALRQLGAAEVATLSADVAKDDDIARLPAAIAALAPAADLVVNSAGIVSAGLLHEVPMEEWRRLHEINVLGVVRVMNAVLPAMLARAGSLARGERAGQIVNIASAAGLVGFNGLGAYGSTKAAVVAMGESLRAELAGSRIGVTTVCPGFVKTPIAGKLKLFGRMDNARTQKFVQNWFVKNNLEAVTVARKTLTAARRNRPLVVVGRDALSGYWTKRVMPSVLDRMMARMSPKPRRNAKV</sequence>
<dbReference type="PROSITE" id="PS00061">
    <property type="entry name" value="ADH_SHORT"/>
    <property type="match status" value="1"/>
</dbReference>
<protein>
    <submittedName>
        <fullName evidence="6">SDR family oxidoreductase</fullName>
    </submittedName>
</protein>
<keyword evidence="3" id="KW-0560">Oxidoreductase</keyword>
<comment type="caution">
    <text evidence="6">The sequence shown here is derived from an EMBL/GenBank/DDBJ whole genome shotgun (WGS) entry which is preliminary data.</text>
</comment>
<dbReference type="AlphaFoldDB" id="A0A3N0V129"/>
<feature type="domain" description="Ketoreductase" evidence="5">
    <location>
        <begin position="9"/>
        <end position="202"/>
    </location>
</feature>
<dbReference type="CDD" id="cd05233">
    <property type="entry name" value="SDR_c"/>
    <property type="match status" value="1"/>
</dbReference>